<dbReference type="InterPro" id="IPR007534">
    <property type="entry name" value="LuxE"/>
</dbReference>
<dbReference type="RefSeq" id="WP_169262183.1">
    <property type="nucleotide sequence ID" value="NZ_WTVQ01000048.1"/>
</dbReference>
<dbReference type="SUPFAM" id="SSF56801">
    <property type="entry name" value="Acetyl-CoA synthetase-like"/>
    <property type="match status" value="1"/>
</dbReference>
<dbReference type="Proteomes" id="UP000648984">
    <property type="component" value="Unassembled WGS sequence"/>
</dbReference>
<feature type="domain" description="Acyl-protein synthetase LuxE" evidence="1">
    <location>
        <begin position="45"/>
        <end position="353"/>
    </location>
</feature>
<proteinExistence type="predicted"/>
<name>A0ABX1QF76_9RHOO</name>
<organism evidence="2 3">
    <name type="scientific">Aromatoleum diolicum</name>
    <dbReference type="NCBI Taxonomy" id="75796"/>
    <lineage>
        <taxon>Bacteria</taxon>
        <taxon>Pseudomonadati</taxon>
        <taxon>Pseudomonadota</taxon>
        <taxon>Betaproteobacteria</taxon>
        <taxon>Rhodocyclales</taxon>
        <taxon>Rhodocyclaceae</taxon>
        <taxon>Aromatoleum</taxon>
    </lineage>
</organism>
<gene>
    <name evidence="2" type="ORF">GPA25_20045</name>
</gene>
<evidence type="ECO:0000259" key="1">
    <source>
        <dbReference type="Pfam" id="PF04443"/>
    </source>
</evidence>
<evidence type="ECO:0000313" key="2">
    <source>
        <dbReference type="EMBL" id="NMG77049.1"/>
    </source>
</evidence>
<reference evidence="2 3" key="1">
    <citation type="submission" date="2019-12" db="EMBL/GenBank/DDBJ databases">
        <title>Comparative genomics gives insights into the taxonomy of the Azoarcus-Aromatoleum group and reveals separate origins of nif in the plant-associated Azoarcus and non-plant-associated Aromatoleum sub-groups.</title>
        <authorList>
            <person name="Lafos M."/>
            <person name="Maluk M."/>
            <person name="Batista M."/>
            <person name="Junghare M."/>
            <person name="Carmona M."/>
            <person name="Faoro H."/>
            <person name="Cruz L.M."/>
            <person name="Battistoni F."/>
            <person name="De Souza E."/>
            <person name="Pedrosa F."/>
            <person name="Chen W.-M."/>
            <person name="Poole P.S."/>
            <person name="Dixon R.A."/>
            <person name="James E.K."/>
        </authorList>
    </citation>
    <scope>NUCLEOTIDE SEQUENCE [LARGE SCALE GENOMIC DNA]</scope>
    <source>
        <strain evidence="2 3">22Lin</strain>
    </source>
</reference>
<keyword evidence="3" id="KW-1185">Reference proteome</keyword>
<sequence length="458" mass="50017">MTITESPDARPDPERERLAERIRAMIIAGVDGDRTPFEELAPQIFEWQYERNAPYREFCLAKGITPRAVSDWRRLPAFPTDSFKTTIVTSFPPEQAVMAQITSGTTANKRGQIFRDDVGRDLILSANRVMTGAYLFPDFVQGQRCRILILAPSPEMAPSMGMAVGMDETRRHFGTADSSFLLDYSGLDIKGLIAALDESETSGIPVAMIGSTSAFVYFFNACKARGLRFRLPTGSRIGDGGGYRGRFGELTQDDYFRLAGEVLGLPASHCVNVLGMAESATNYFDDTLRAAILGAPSARRRLTPPWARVAAVGLDDLQPLPPGEVGLLRHYDLANLPTVLAVQTDNLGYVDNDGSFQIVGRAKVVDGKITPLPSERAVGPMGDKRIFRFLEAYVNFSIRFKMGLARVRQPDAAMTSALAPLPMTPPVCPCDELSEEMLANPIPRDTAASTPARDISAS</sequence>
<evidence type="ECO:0000313" key="3">
    <source>
        <dbReference type="Proteomes" id="UP000648984"/>
    </source>
</evidence>
<dbReference type="Pfam" id="PF04443">
    <property type="entry name" value="LuxE"/>
    <property type="match status" value="1"/>
</dbReference>
<protein>
    <submittedName>
        <fullName evidence="2">Acyl-protein synthetase</fullName>
    </submittedName>
</protein>
<comment type="caution">
    <text evidence="2">The sequence shown here is derived from an EMBL/GenBank/DDBJ whole genome shotgun (WGS) entry which is preliminary data.</text>
</comment>
<dbReference type="EMBL" id="WTVQ01000048">
    <property type="protein sequence ID" value="NMG77049.1"/>
    <property type="molecule type" value="Genomic_DNA"/>
</dbReference>
<accession>A0ABX1QF76</accession>